<organism evidence="6 7">
    <name type="scientific">Blomia tropicalis</name>
    <name type="common">Mite</name>
    <dbReference type="NCBI Taxonomy" id="40697"/>
    <lineage>
        <taxon>Eukaryota</taxon>
        <taxon>Metazoa</taxon>
        <taxon>Ecdysozoa</taxon>
        <taxon>Arthropoda</taxon>
        <taxon>Chelicerata</taxon>
        <taxon>Arachnida</taxon>
        <taxon>Acari</taxon>
        <taxon>Acariformes</taxon>
        <taxon>Sarcoptiformes</taxon>
        <taxon>Astigmata</taxon>
        <taxon>Glycyphagoidea</taxon>
        <taxon>Echimyopodidae</taxon>
        <taxon>Blomia</taxon>
    </lineage>
</organism>
<reference evidence="6" key="1">
    <citation type="submission" date="2022-12" db="EMBL/GenBank/DDBJ databases">
        <title>Genome assemblies of Blomia tropicalis.</title>
        <authorList>
            <person name="Cui Y."/>
        </authorList>
    </citation>
    <scope>NUCLEOTIDE SEQUENCE</scope>
    <source>
        <tissue evidence="6">Adult mites</tissue>
    </source>
</reference>
<evidence type="ECO:0000256" key="3">
    <source>
        <dbReference type="ARBA" id="ARBA00022537"/>
    </source>
</evidence>
<gene>
    <name evidence="6" type="ORF">RDWZM_009728</name>
</gene>
<keyword evidence="4" id="KW-0638">Presynaptic neurotoxin</keyword>
<dbReference type="GO" id="GO:0044231">
    <property type="term" value="C:host cell presynaptic membrane"/>
    <property type="evidence" value="ECO:0007669"/>
    <property type="project" value="UniProtKB-KW"/>
</dbReference>
<keyword evidence="7" id="KW-1185">Reference proteome</keyword>
<evidence type="ECO:0000256" key="1">
    <source>
        <dbReference type="ARBA" id="ARBA00004175"/>
    </source>
</evidence>
<evidence type="ECO:0008006" key="8">
    <source>
        <dbReference type="Google" id="ProtNLM"/>
    </source>
</evidence>
<dbReference type="EMBL" id="JAPWDV010000003">
    <property type="protein sequence ID" value="KAJ6218571.1"/>
    <property type="molecule type" value="Genomic_DNA"/>
</dbReference>
<dbReference type="InterPro" id="IPR002110">
    <property type="entry name" value="Ankyrin_rpt"/>
</dbReference>
<dbReference type="Proteomes" id="UP001142055">
    <property type="component" value="Chromosome 3"/>
</dbReference>
<keyword evidence="5" id="KW-0472">Membrane</keyword>
<comment type="subcellular location">
    <subcellularLocation>
        <location evidence="1">Target cell membrane</location>
    </subcellularLocation>
</comment>
<keyword evidence="5" id="KW-1053">Target membrane</keyword>
<dbReference type="GO" id="GO:0006887">
    <property type="term" value="P:exocytosis"/>
    <property type="evidence" value="ECO:0007669"/>
    <property type="project" value="UniProtKB-KW"/>
</dbReference>
<evidence type="ECO:0000313" key="6">
    <source>
        <dbReference type="EMBL" id="KAJ6218571.1"/>
    </source>
</evidence>
<evidence type="ECO:0000256" key="5">
    <source>
        <dbReference type="ARBA" id="ARBA00023298"/>
    </source>
</evidence>
<keyword evidence="4" id="KW-0800">Toxin</keyword>
<comment type="caution">
    <text evidence="6">The sequence shown here is derived from an EMBL/GenBank/DDBJ whole genome shotgun (WGS) entry which is preliminary data.</text>
</comment>
<name>A0A9Q0RLC5_BLOTA</name>
<evidence type="ECO:0000256" key="4">
    <source>
        <dbReference type="ARBA" id="ARBA00023028"/>
    </source>
</evidence>
<dbReference type="AlphaFoldDB" id="A0A9Q0RLC5"/>
<dbReference type="SUPFAM" id="SSF48403">
    <property type="entry name" value="Ankyrin repeat"/>
    <property type="match status" value="1"/>
</dbReference>
<protein>
    <recommendedName>
        <fullName evidence="8">Notch-regulated ankyrin repeat-containing protein</fullName>
    </recommendedName>
</protein>
<dbReference type="InterPro" id="IPR036770">
    <property type="entry name" value="Ankyrin_rpt-contain_sf"/>
</dbReference>
<proteinExistence type="predicted"/>
<dbReference type="GO" id="GO:0044218">
    <property type="term" value="C:other organism cell membrane"/>
    <property type="evidence" value="ECO:0007669"/>
    <property type="project" value="UniProtKB-KW"/>
</dbReference>
<dbReference type="Gene3D" id="1.25.40.20">
    <property type="entry name" value="Ankyrin repeat-containing domain"/>
    <property type="match status" value="1"/>
</dbReference>
<keyword evidence="2" id="KW-0268">Exocytosis</keyword>
<accession>A0A9Q0RLC5</accession>
<keyword evidence="3" id="KW-1052">Target cell membrane</keyword>
<keyword evidence="4" id="KW-0528">Neurotoxin</keyword>
<sequence length="425" mass="47334">MTQDLSTEETSTLVVRLSSSPSIGFTNFTTCDTENIDPKSVTICDISFNSKNDSNNHTTEELDRKTIINLEEKETLIDDPYKQHHYYHYPTDPCLQLTIDPEMHHTLPLSPSMTPPIPLSPSFTDSSSNDFNLGDDLPNINAKPSTSEADESSTVINSPMSIINFAEDEPNLEQQTKTIVSSPPKSFVRSRSIRRLRSSSSSSRYSPYVGVLRPINIKTKESDSWTRNVSSCDSDTTSVPLEANNADHTTESLATIITEKESSDCINEKPTTTKSKTPEKVSTIHKQLTVDTQLANTQSAIAHCETLAAKMALANRLLSVIRNGDFKHFQTIIQEHKPDLNVFVNGQTALHYCLTLGRDVSWCKQLVLNGANPNLSSQDGWHPLHLAAHHGLIENLTYLINCNSQQQINSHRHNIQAETASNNYR</sequence>
<evidence type="ECO:0000313" key="7">
    <source>
        <dbReference type="Proteomes" id="UP001142055"/>
    </source>
</evidence>
<evidence type="ECO:0000256" key="2">
    <source>
        <dbReference type="ARBA" id="ARBA00022483"/>
    </source>
</evidence>
<dbReference type="SMART" id="SM00248">
    <property type="entry name" value="ANK"/>
    <property type="match status" value="2"/>
</dbReference>
<dbReference type="Pfam" id="PF12796">
    <property type="entry name" value="Ank_2"/>
    <property type="match status" value="1"/>
</dbReference>